<keyword evidence="9 25" id="KW-0347">Helicase</keyword>
<dbReference type="InterPro" id="IPR045028">
    <property type="entry name" value="DinG/Rad3-like"/>
</dbReference>
<evidence type="ECO:0000256" key="4">
    <source>
        <dbReference type="ARBA" id="ARBA00016387"/>
    </source>
</evidence>
<keyword evidence="7" id="KW-0547">Nucleotide-binding</keyword>
<dbReference type="Pfam" id="PF06733">
    <property type="entry name" value="DEAD_2"/>
    <property type="match status" value="1"/>
</dbReference>
<dbReference type="EMBL" id="MU006001">
    <property type="protein sequence ID" value="KAF2858889.1"/>
    <property type="molecule type" value="Genomic_DNA"/>
</dbReference>
<dbReference type="PANTHER" id="PTHR11472">
    <property type="entry name" value="DNA REPAIR DEAD HELICASE RAD3/XP-D SUBFAMILY MEMBER"/>
    <property type="match status" value="1"/>
</dbReference>
<feature type="coiled-coil region" evidence="23">
    <location>
        <begin position="84"/>
        <end position="115"/>
    </location>
</feature>
<evidence type="ECO:0000256" key="14">
    <source>
        <dbReference type="ARBA" id="ARBA00023235"/>
    </source>
</evidence>
<dbReference type="GO" id="GO:0003677">
    <property type="term" value="F:DNA binding"/>
    <property type="evidence" value="ECO:0007669"/>
    <property type="project" value="UniProtKB-KW"/>
</dbReference>
<gene>
    <name evidence="25" type="ORF">K470DRAFT_272065</name>
</gene>
<evidence type="ECO:0000256" key="10">
    <source>
        <dbReference type="ARBA" id="ARBA00022840"/>
    </source>
</evidence>
<evidence type="ECO:0000256" key="12">
    <source>
        <dbReference type="ARBA" id="ARBA00023014"/>
    </source>
</evidence>
<keyword evidence="10" id="KW-0067">ATP-binding</keyword>
<evidence type="ECO:0000256" key="23">
    <source>
        <dbReference type="SAM" id="Coils"/>
    </source>
</evidence>
<dbReference type="OrthoDB" id="267079at2759"/>
<proteinExistence type="inferred from homology"/>
<dbReference type="Proteomes" id="UP000799421">
    <property type="component" value="Unassembled WGS sequence"/>
</dbReference>
<dbReference type="PROSITE" id="PS51193">
    <property type="entry name" value="HELICASE_ATP_BIND_2"/>
    <property type="match status" value="1"/>
</dbReference>
<keyword evidence="26" id="KW-1185">Reference proteome</keyword>
<dbReference type="InterPro" id="IPR027417">
    <property type="entry name" value="P-loop_NTPase"/>
</dbReference>
<keyword evidence="12" id="KW-0411">Iron-sulfur</keyword>
<comment type="function">
    <text evidence="21">ATP-dependent DNA helicase important for chromosome transmission and normal cell cycle progression in G(2)/M. May have a role in changing DNA topology to allow the loading of proteins involved in maintaining sister chromatid cohesion in the vicinity of the centromeres. Has a specific role in chromosome segregation during meiosis II.</text>
</comment>
<evidence type="ECO:0000256" key="8">
    <source>
        <dbReference type="ARBA" id="ARBA00022801"/>
    </source>
</evidence>
<evidence type="ECO:0000256" key="5">
    <source>
        <dbReference type="ARBA" id="ARBA00017386"/>
    </source>
</evidence>
<evidence type="ECO:0000256" key="9">
    <source>
        <dbReference type="ARBA" id="ARBA00022806"/>
    </source>
</evidence>
<dbReference type="SUPFAM" id="SSF52540">
    <property type="entry name" value="P-loop containing nucleoside triphosphate hydrolases"/>
    <property type="match status" value="1"/>
</dbReference>
<name>A0A6A7BVX8_9PEZI</name>
<dbReference type="Pfam" id="PF13307">
    <property type="entry name" value="Helicase_C_2"/>
    <property type="match status" value="1"/>
</dbReference>
<evidence type="ECO:0000313" key="25">
    <source>
        <dbReference type="EMBL" id="KAF2858889.1"/>
    </source>
</evidence>
<evidence type="ECO:0000256" key="21">
    <source>
        <dbReference type="ARBA" id="ARBA00045702"/>
    </source>
</evidence>
<dbReference type="Gene3D" id="3.40.50.300">
    <property type="entry name" value="P-loop containing nucleotide triphosphate hydrolases"/>
    <property type="match status" value="3"/>
</dbReference>
<evidence type="ECO:0000256" key="7">
    <source>
        <dbReference type="ARBA" id="ARBA00022741"/>
    </source>
</evidence>
<dbReference type="InterPro" id="IPR006554">
    <property type="entry name" value="Helicase-like_DEXD_c2"/>
</dbReference>
<evidence type="ECO:0000256" key="6">
    <source>
        <dbReference type="ARBA" id="ARBA00022723"/>
    </source>
</evidence>
<dbReference type="SMART" id="SM00491">
    <property type="entry name" value="HELICc2"/>
    <property type="match status" value="1"/>
</dbReference>
<dbReference type="AlphaFoldDB" id="A0A6A7BVX8"/>
<dbReference type="InterPro" id="IPR014013">
    <property type="entry name" value="Helic_SF1/SF2_ATP-bd_DinG/Rad3"/>
</dbReference>
<protein>
    <recommendedName>
        <fullName evidence="5">ATP-dependent DNA helicase CHL1</fullName>
        <ecNumber evidence="18">5.6.2.3</ecNumber>
    </recommendedName>
    <alternativeName>
        <fullName evidence="4">ATP-dependent DNA helicase chl1</fullName>
    </alternativeName>
    <alternativeName>
        <fullName evidence="17">Chromosome loss protein 1</fullName>
    </alternativeName>
    <alternativeName>
        <fullName evidence="19 20">DNA 5'-3' helicase CHL1</fullName>
    </alternativeName>
</protein>
<dbReference type="GO" id="GO:0005634">
    <property type="term" value="C:nucleus"/>
    <property type="evidence" value="ECO:0007669"/>
    <property type="project" value="UniProtKB-SubCell"/>
</dbReference>
<evidence type="ECO:0000256" key="16">
    <source>
        <dbReference type="ARBA" id="ARBA00023306"/>
    </source>
</evidence>
<keyword evidence="8" id="KW-0378">Hydrolase</keyword>
<evidence type="ECO:0000256" key="2">
    <source>
        <dbReference type="ARBA" id="ARBA00004123"/>
    </source>
</evidence>
<keyword evidence="15" id="KW-0539">Nucleus</keyword>
<keyword evidence="6" id="KW-0479">Metal-binding</keyword>
<organism evidence="25 26">
    <name type="scientific">Piedraia hortae CBS 480.64</name>
    <dbReference type="NCBI Taxonomy" id="1314780"/>
    <lineage>
        <taxon>Eukaryota</taxon>
        <taxon>Fungi</taxon>
        <taxon>Dikarya</taxon>
        <taxon>Ascomycota</taxon>
        <taxon>Pezizomycotina</taxon>
        <taxon>Dothideomycetes</taxon>
        <taxon>Dothideomycetidae</taxon>
        <taxon>Capnodiales</taxon>
        <taxon>Piedraiaceae</taxon>
        <taxon>Piedraia</taxon>
    </lineage>
</organism>
<evidence type="ECO:0000256" key="19">
    <source>
        <dbReference type="ARBA" id="ARBA00044998"/>
    </source>
</evidence>
<evidence type="ECO:0000259" key="24">
    <source>
        <dbReference type="PROSITE" id="PS51193"/>
    </source>
</evidence>
<dbReference type="GO" id="GO:0051536">
    <property type="term" value="F:iron-sulfur cluster binding"/>
    <property type="evidence" value="ECO:0007669"/>
    <property type="project" value="UniProtKB-KW"/>
</dbReference>
<evidence type="ECO:0000256" key="17">
    <source>
        <dbReference type="ARBA" id="ARBA00029709"/>
    </source>
</evidence>
<comment type="similarity">
    <text evidence="3">Belongs to the DEAD box helicase family. DEAH subfamily. DDX11/CHL1 sub-subfamily.</text>
</comment>
<dbReference type="FunFam" id="3.40.50.300:FF:002774">
    <property type="entry name" value="ATP-dependent DNA helicase chl1"/>
    <property type="match status" value="1"/>
</dbReference>
<comment type="cofactor">
    <cofactor evidence="1">
        <name>[4Fe-4S] cluster</name>
        <dbReference type="ChEBI" id="CHEBI:49883"/>
    </cofactor>
</comment>
<accession>A0A6A7BVX8</accession>
<keyword evidence="11" id="KW-0408">Iron</keyword>
<sequence length="813" mass="91081">MAKDFHHPFKPYGIQLQFMEALYDCIEKGQVGIFESPTGTGKSLSLICGALTWLRDHKRKTFDEAVTSIEINEDEPDWMIEHARKAKRRELQQAREDLEARLRAARKREDKIRERARGEPLAKRRKIDDKKEVKEEDFLLDYDSDEQGTKPAFANETIKLMEELGMLQKESKDDYEEEVDELKIFVCSRTHSQLSQFVGELQRVRLPPGLPDDEKTTEDLKHLSLGSRQNLCINPKVVKLDKPTAINERCIELQKPGIPTDEKCPFLPGKDNQDLVLDFRDHALARVRDIEDAAGLGRKLGICPYYASRSAIGPAEVVTLPYPLLLQKSARDALGISLKHHVVIIDEAHNLMDAIEGVHTATITQIQLKRARELLMVYLQKFKNRLKGGNGVHVAQVVRVIDSLLSFTTSLTGPGGTAEPSQLLSGKGVDQINLAKLVRYMTQSKLARKVECYVSQVSENVGKDETEVPTLTQIQNFFMALMNPSKEGRFFWSTEGDDHVLRYMLLDPSEPFRDVVDSARAVVLVGGTMSPMTDYKRQLFPYLSEVTTFSCGHLVPPSSLHVGIIASDQEGPVEFSFKSRNKANFRRIGVILAKLAPLAYGGMVVFFPSYGFLTQVLEAWHGGDFLKELKRHKPLFCDSRTGSTDAMFNMYGEAIKKDAKRGAMLLSVIGGKLSEGINFADDLGRCVVVVGLPFPNLDTPEWKTRMRYLEAKAAERGEARGSASKEHAENVCMRSVNQAIGRVIRHKDDWASIVLLDARYGREGIQAKLPGWIRASLSTTAPTKAEKVMQGVASFSDMHEAVRPGRLQPSTVA</sequence>
<evidence type="ECO:0000256" key="3">
    <source>
        <dbReference type="ARBA" id="ARBA00008435"/>
    </source>
</evidence>
<dbReference type="SMART" id="SM00488">
    <property type="entry name" value="DEXDc2"/>
    <property type="match status" value="1"/>
</dbReference>
<evidence type="ECO:0000256" key="13">
    <source>
        <dbReference type="ARBA" id="ARBA00023125"/>
    </source>
</evidence>
<reference evidence="25" key="1">
    <citation type="journal article" date="2020" name="Stud. Mycol.">
        <title>101 Dothideomycetes genomes: a test case for predicting lifestyles and emergence of pathogens.</title>
        <authorList>
            <person name="Haridas S."/>
            <person name="Albert R."/>
            <person name="Binder M."/>
            <person name="Bloem J."/>
            <person name="Labutti K."/>
            <person name="Salamov A."/>
            <person name="Andreopoulos B."/>
            <person name="Baker S."/>
            <person name="Barry K."/>
            <person name="Bills G."/>
            <person name="Bluhm B."/>
            <person name="Cannon C."/>
            <person name="Castanera R."/>
            <person name="Culley D."/>
            <person name="Daum C."/>
            <person name="Ezra D."/>
            <person name="Gonzalez J."/>
            <person name="Henrissat B."/>
            <person name="Kuo A."/>
            <person name="Liang C."/>
            <person name="Lipzen A."/>
            <person name="Lutzoni F."/>
            <person name="Magnuson J."/>
            <person name="Mondo S."/>
            <person name="Nolan M."/>
            <person name="Ohm R."/>
            <person name="Pangilinan J."/>
            <person name="Park H.-J."/>
            <person name="Ramirez L."/>
            <person name="Alfaro M."/>
            <person name="Sun H."/>
            <person name="Tritt A."/>
            <person name="Yoshinaga Y."/>
            <person name="Zwiers L.-H."/>
            <person name="Turgeon B."/>
            <person name="Goodwin S."/>
            <person name="Spatafora J."/>
            <person name="Crous P."/>
            <person name="Grigoriev I."/>
        </authorList>
    </citation>
    <scope>NUCLEOTIDE SEQUENCE</scope>
    <source>
        <strain evidence="25">CBS 480.64</strain>
    </source>
</reference>
<dbReference type="GO" id="GO:0006139">
    <property type="term" value="P:nucleobase-containing compound metabolic process"/>
    <property type="evidence" value="ECO:0007669"/>
    <property type="project" value="InterPro"/>
</dbReference>
<evidence type="ECO:0000256" key="22">
    <source>
        <dbReference type="ARBA" id="ARBA00048954"/>
    </source>
</evidence>
<dbReference type="InterPro" id="IPR013020">
    <property type="entry name" value="Rad3/Chl1-like"/>
</dbReference>
<keyword evidence="23" id="KW-0175">Coiled coil</keyword>
<dbReference type="GO" id="GO:0046872">
    <property type="term" value="F:metal ion binding"/>
    <property type="evidence" value="ECO:0007669"/>
    <property type="project" value="UniProtKB-KW"/>
</dbReference>
<dbReference type="NCBIfam" id="TIGR00604">
    <property type="entry name" value="rad3"/>
    <property type="match status" value="1"/>
</dbReference>
<dbReference type="InterPro" id="IPR006555">
    <property type="entry name" value="ATP-dep_Helicase_C"/>
</dbReference>
<evidence type="ECO:0000313" key="26">
    <source>
        <dbReference type="Proteomes" id="UP000799421"/>
    </source>
</evidence>
<dbReference type="GO" id="GO:0016818">
    <property type="term" value="F:hydrolase activity, acting on acid anhydrides, in phosphorus-containing anhydrides"/>
    <property type="evidence" value="ECO:0007669"/>
    <property type="project" value="InterPro"/>
</dbReference>
<keyword evidence="16" id="KW-0131">Cell cycle</keyword>
<feature type="domain" description="Helicase ATP-binding" evidence="24">
    <location>
        <begin position="1"/>
        <end position="396"/>
    </location>
</feature>
<comment type="subcellular location">
    <subcellularLocation>
        <location evidence="2">Nucleus</location>
    </subcellularLocation>
</comment>
<dbReference type="InterPro" id="IPR010614">
    <property type="entry name" value="RAD3-like_helicase_DEAD"/>
</dbReference>
<dbReference type="PANTHER" id="PTHR11472:SF41">
    <property type="entry name" value="ATP-DEPENDENT DNA HELICASE DDX11-RELATED"/>
    <property type="match status" value="1"/>
</dbReference>
<evidence type="ECO:0000256" key="20">
    <source>
        <dbReference type="ARBA" id="ARBA00045008"/>
    </source>
</evidence>
<dbReference type="GO" id="GO:0005524">
    <property type="term" value="F:ATP binding"/>
    <property type="evidence" value="ECO:0007669"/>
    <property type="project" value="UniProtKB-KW"/>
</dbReference>
<evidence type="ECO:0000256" key="11">
    <source>
        <dbReference type="ARBA" id="ARBA00023004"/>
    </source>
</evidence>
<comment type="catalytic activity">
    <reaction evidence="22">
        <text>ATP + H2O = ADP + phosphate + H(+)</text>
        <dbReference type="Rhea" id="RHEA:13065"/>
        <dbReference type="ChEBI" id="CHEBI:15377"/>
        <dbReference type="ChEBI" id="CHEBI:15378"/>
        <dbReference type="ChEBI" id="CHEBI:30616"/>
        <dbReference type="ChEBI" id="CHEBI:43474"/>
        <dbReference type="ChEBI" id="CHEBI:456216"/>
        <dbReference type="EC" id="5.6.2.3"/>
    </reaction>
</comment>
<dbReference type="GO" id="GO:0034085">
    <property type="term" value="P:establishment of sister chromatid cohesion"/>
    <property type="evidence" value="ECO:0007669"/>
    <property type="project" value="TreeGrafter"/>
</dbReference>
<dbReference type="EC" id="5.6.2.3" evidence="18"/>
<evidence type="ECO:0000256" key="1">
    <source>
        <dbReference type="ARBA" id="ARBA00001966"/>
    </source>
</evidence>
<evidence type="ECO:0000256" key="18">
    <source>
        <dbReference type="ARBA" id="ARBA00044969"/>
    </source>
</evidence>
<keyword evidence="13" id="KW-0238">DNA-binding</keyword>
<keyword evidence="14" id="KW-0413">Isomerase</keyword>
<dbReference type="GO" id="GO:0043139">
    <property type="term" value="F:5'-3' DNA helicase activity"/>
    <property type="evidence" value="ECO:0007669"/>
    <property type="project" value="UniProtKB-EC"/>
</dbReference>
<evidence type="ECO:0000256" key="15">
    <source>
        <dbReference type="ARBA" id="ARBA00023242"/>
    </source>
</evidence>